<feature type="compositionally biased region" description="Low complexity" evidence="1">
    <location>
        <begin position="183"/>
        <end position="196"/>
    </location>
</feature>
<keyword evidence="3" id="KW-1185">Reference proteome</keyword>
<dbReference type="OrthoDB" id="5986643at2759"/>
<dbReference type="AlphaFoldDB" id="A0A9P0B2K2"/>
<reference evidence="2" key="1">
    <citation type="submission" date="2021-12" db="EMBL/GenBank/DDBJ databases">
        <authorList>
            <person name="King R."/>
        </authorList>
    </citation>
    <scope>NUCLEOTIDE SEQUENCE</scope>
</reference>
<accession>A0A9P0B2K2</accession>
<organism evidence="2 3">
    <name type="scientific">Brassicogethes aeneus</name>
    <name type="common">Rape pollen beetle</name>
    <name type="synonym">Meligethes aeneus</name>
    <dbReference type="NCBI Taxonomy" id="1431903"/>
    <lineage>
        <taxon>Eukaryota</taxon>
        <taxon>Metazoa</taxon>
        <taxon>Ecdysozoa</taxon>
        <taxon>Arthropoda</taxon>
        <taxon>Hexapoda</taxon>
        <taxon>Insecta</taxon>
        <taxon>Pterygota</taxon>
        <taxon>Neoptera</taxon>
        <taxon>Endopterygota</taxon>
        <taxon>Coleoptera</taxon>
        <taxon>Polyphaga</taxon>
        <taxon>Cucujiformia</taxon>
        <taxon>Nitidulidae</taxon>
        <taxon>Meligethinae</taxon>
        <taxon>Brassicogethes</taxon>
    </lineage>
</organism>
<sequence>MKKDGPSRKTKQYLNERMDKVSELLDKAKKNHEMMTSCGVKTHEYFTSKFINQIESNTTEATNYILKCSEEVQKSQAPNISPQTDANQMRRVKELGFRITDVQEVLDTTRNSMSDMSAVQIECQLQEIRKQWDMVSNIHMEVRVNHEDESMYPLHDQFQQLKSEYNQGFGTPVSASGQGGKAGSPMSSSCNRPSSSMGNLVYGDRYEVTSLRKKIDDEVSTLYEKCFGHKVLHQETNWVPHIICNSCRLMLYRSRNSGFQKYCRFSTPAIWKQTLRMNDCYFCMNDVKAGTTSKTKSKISYINVSTVIRPTEISPKARRSR</sequence>
<dbReference type="Proteomes" id="UP001154078">
    <property type="component" value="Chromosome 4"/>
</dbReference>
<evidence type="ECO:0000313" key="3">
    <source>
        <dbReference type="Proteomes" id="UP001154078"/>
    </source>
</evidence>
<dbReference type="EMBL" id="OV121135">
    <property type="protein sequence ID" value="CAH0555150.1"/>
    <property type="molecule type" value="Genomic_DNA"/>
</dbReference>
<name>A0A9P0B2K2_BRAAE</name>
<gene>
    <name evidence="2" type="ORF">MELIAE_LOCUS6585</name>
</gene>
<feature type="region of interest" description="Disordered" evidence="1">
    <location>
        <begin position="171"/>
        <end position="196"/>
    </location>
</feature>
<evidence type="ECO:0000256" key="1">
    <source>
        <dbReference type="SAM" id="MobiDB-lite"/>
    </source>
</evidence>
<proteinExistence type="predicted"/>
<evidence type="ECO:0000313" key="2">
    <source>
        <dbReference type="EMBL" id="CAH0555150.1"/>
    </source>
</evidence>
<protein>
    <submittedName>
        <fullName evidence="2">Uncharacterized protein</fullName>
    </submittedName>
</protein>